<keyword evidence="6" id="KW-0472">Membrane</keyword>
<reference evidence="12" key="1">
    <citation type="thesis" date="2021" institute="BYU ScholarsArchive" country="Provo, UT, USA">
        <title>Applications of and Algorithms for Genome Assembly and Genomic Analyses with an Emphasis on Marine Teleosts.</title>
        <authorList>
            <person name="Pickett B.D."/>
        </authorList>
    </citation>
    <scope>NUCLEOTIDE SEQUENCE</scope>
    <source>
        <strain evidence="12">HI-2016</strain>
    </source>
</reference>
<keyword evidence="13" id="KW-1185">Reference proteome</keyword>
<organism evidence="12 13">
    <name type="scientific">Albula glossodonta</name>
    <name type="common">roundjaw bonefish</name>
    <dbReference type="NCBI Taxonomy" id="121402"/>
    <lineage>
        <taxon>Eukaryota</taxon>
        <taxon>Metazoa</taxon>
        <taxon>Chordata</taxon>
        <taxon>Craniata</taxon>
        <taxon>Vertebrata</taxon>
        <taxon>Euteleostomi</taxon>
        <taxon>Actinopterygii</taxon>
        <taxon>Neopterygii</taxon>
        <taxon>Teleostei</taxon>
        <taxon>Albuliformes</taxon>
        <taxon>Albulidae</taxon>
        <taxon>Albula</taxon>
    </lineage>
</organism>
<dbReference type="InterPro" id="IPR006571">
    <property type="entry name" value="TLDc_dom"/>
</dbReference>
<accession>A0A8T2PFF3</accession>
<evidence type="ECO:0000259" key="11">
    <source>
        <dbReference type="PROSITE" id="PS51886"/>
    </source>
</evidence>
<evidence type="ECO:0000256" key="10">
    <source>
        <dbReference type="SAM" id="MobiDB-lite"/>
    </source>
</evidence>
<evidence type="ECO:0000256" key="1">
    <source>
        <dbReference type="ARBA" id="ARBA00004156"/>
    </source>
</evidence>
<keyword evidence="5" id="KW-0770">Synapse</keyword>
<feature type="compositionally biased region" description="Polar residues" evidence="10">
    <location>
        <begin position="415"/>
        <end position="425"/>
    </location>
</feature>
<dbReference type="SMART" id="SM00584">
    <property type="entry name" value="TLDc"/>
    <property type="match status" value="1"/>
</dbReference>
<dbReference type="AlphaFoldDB" id="A0A8T2PFF3"/>
<evidence type="ECO:0000256" key="4">
    <source>
        <dbReference type="ARBA" id="ARBA00014206"/>
    </source>
</evidence>
<dbReference type="OrthoDB" id="10065050at2759"/>
<comment type="subunit">
    <text evidence="3">Interacts with ARF6.</text>
</comment>
<feature type="domain" description="TLDc" evidence="11">
    <location>
        <begin position="288"/>
        <end position="513"/>
    </location>
</feature>
<feature type="region of interest" description="Disordered" evidence="10">
    <location>
        <begin position="404"/>
        <end position="434"/>
    </location>
</feature>
<keyword evidence="7" id="KW-0968">Cytoplasmic vesicle</keyword>
<dbReference type="InterPro" id="IPR035969">
    <property type="entry name" value="Rab-GAP_TBC_sf"/>
</dbReference>
<dbReference type="SUPFAM" id="SSF47923">
    <property type="entry name" value="Ypt/Rab-GAP domain of gyp1p"/>
    <property type="match status" value="1"/>
</dbReference>
<dbReference type="PANTHER" id="PTHR23354">
    <property type="entry name" value="NUCLEOLAR PROTEIN 7/ESTROGEN RECEPTOR COACTIVATOR-RELATED"/>
    <property type="match status" value="1"/>
</dbReference>
<dbReference type="PROSITE" id="PS51886">
    <property type="entry name" value="TLDC"/>
    <property type="match status" value="1"/>
</dbReference>
<evidence type="ECO:0000256" key="5">
    <source>
        <dbReference type="ARBA" id="ARBA00023018"/>
    </source>
</evidence>
<dbReference type="EMBL" id="JAFBMS010000008">
    <property type="protein sequence ID" value="KAG9349911.1"/>
    <property type="molecule type" value="Genomic_DNA"/>
</dbReference>
<comment type="function">
    <text evidence="9">May act as a GTPase-activating protein for Rab family protein(s). Involved in neuronal projections development, probably through a negative modulation of ARF6 function. Involved in the regulation of synaptic vesicle trafficking.</text>
</comment>
<dbReference type="Gene3D" id="1.10.472.80">
    <property type="entry name" value="Ypt/Rab-GAP domain of gyp1p, domain 3"/>
    <property type="match status" value="1"/>
</dbReference>
<dbReference type="GO" id="GO:0045202">
    <property type="term" value="C:synapse"/>
    <property type="evidence" value="ECO:0007669"/>
    <property type="project" value="UniProtKB-SubCell"/>
</dbReference>
<dbReference type="Proteomes" id="UP000824540">
    <property type="component" value="Unassembled WGS sequence"/>
</dbReference>
<sequence length="519" mass="57887">MAEVDYGHFVDWDQMGDLAKSGGPSKLDCKDPRELKQLARQGYWSKNHKLRAQVYQQLIKAIPCRTVTPDAEVYRDIVDSVAGKRAPASIPLPEFVDGSPVPKYCLKADGVGAAHKIMSCVASQFPDISHCPALPAMTALLLHFSPDEAQCFEHVCRLLACNEPGRRMLDQTFLAYESSCMTFGDLANKYCPTAHKLIVATAQDVLEVYSDWMHWVLGDLPFSHVARVLDVFLVEGYKVLYRVALALLKFYRKQKAGQQQPSGQDTSGVRGNIQAFVQGIGSCVSPDKLLEKAFAIRLFSRKEITLLQLTNEKSLQQKGITVKQRRFYSHCEGHEPTLLIIKTTDAEVCGAFLSTDWDERKRGGNKLSFFGTGECFVFRLKPEMERYEWVVIRHPELASAIQAKNDEPSEEETPAQPQNSDTNTLPAAESRADPTDRLSPFLSARHFHLNSRNTSMFMAGNFDSIIVGGGDGNALYIDAELNHGRTGRCTTFDNPPLCTETFQISLLEVWGFQDAMSSS</sequence>
<protein>
    <recommendedName>
        <fullName evidence="4">TBC1 domain family member 24</fullName>
    </recommendedName>
</protein>
<evidence type="ECO:0000256" key="2">
    <source>
        <dbReference type="ARBA" id="ARBA00004184"/>
    </source>
</evidence>
<comment type="subcellular location">
    <subcellularLocation>
        <location evidence="1">Cytoplasmic vesicle membrane</location>
    </subcellularLocation>
    <subcellularLocation>
        <location evidence="2">Endomembrane system</location>
        <topology evidence="2">Peripheral membrane protein</topology>
    </subcellularLocation>
    <subcellularLocation>
        <location evidence="8">Synapse</location>
    </subcellularLocation>
</comment>
<dbReference type="InterPro" id="IPR000195">
    <property type="entry name" value="Rab-GAP-TBC_dom"/>
</dbReference>
<dbReference type="Pfam" id="PF07534">
    <property type="entry name" value="TLD"/>
    <property type="match status" value="2"/>
</dbReference>
<name>A0A8T2PFF3_9TELE</name>
<proteinExistence type="predicted"/>
<evidence type="ECO:0000256" key="6">
    <source>
        <dbReference type="ARBA" id="ARBA00023136"/>
    </source>
</evidence>
<evidence type="ECO:0000256" key="3">
    <source>
        <dbReference type="ARBA" id="ARBA00011546"/>
    </source>
</evidence>
<evidence type="ECO:0000256" key="8">
    <source>
        <dbReference type="ARBA" id="ARBA00034103"/>
    </source>
</evidence>
<evidence type="ECO:0000256" key="9">
    <source>
        <dbReference type="ARBA" id="ARBA00046245"/>
    </source>
</evidence>
<evidence type="ECO:0000313" key="13">
    <source>
        <dbReference type="Proteomes" id="UP000824540"/>
    </source>
</evidence>
<dbReference type="PANTHER" id="PTHR23354:SF122">
    <property type="entry name" value="GTPASE-ACTIVATING PROTEIN SKYWALKER"/>
    <property type="match status" value="1"/>
</dbReference>
<evidence type="ECO:0000256" key="7">
    <source>
        <dbReference type="ARBA" id="ARBA00023329"/>
    </source>
</evidence>
<evidence type="ECO:0000313" key="12">
    <source>
        <dbReference type="EMBL" id="KAG9349911.1"/>
    </source>
</evidence>
<dbReference type="GO" id="GO:0012505">
    <property type="term" value="C:endomembrane system"/>
    <property type="evidence" value="ECO:0007669"/>
    <property type="project" value="UniProtKB-SubCell"/>
</dbReference>
<dbReference type="Pfam" id="PF00566">
    <property type="entry name" value="RabGAP-TBC"/>
    <property type="match status" value="1"/>
</dbReference>
<comment type="caution">
    <text evidence="12">The sequence shown here is derived from an EMBL/GenBank/DDBJ whole genome shotgun (WGS) entry which is preliminary data.</text>
</comment>
<dbReference type="GO" id="GO:0030659">
    <property type="term" value="C:cytoplasmic vesicle membrane"/>
    <property type="evidence" value="ECO:0007669"/>
    <property type="project" value="UniProtKB-SubCell"/>
</dbReference>
<gene>
    <name evidence="12" type="ORF">JZ751_026264</name>
</gene>